<protein>
    <submittedName>
        <fullName evidence="2">Carn_acyltransf domain-containing protein</fullName>
    </submittedName>
</protein>
<dbReference type="Proteomes" id="UP000095286">
    <property type="component" value="Unplaced"/>
</dbReference>
<evidence type="ECO:0000313" key="2">
    <source>
        <dbReference type="WBParaSite" id="RSKR_0000589700.1"/>
    </source>
</evidence>
<sequence length="641" mass="72153">MTSRHILAGARSFKFIQTSPLSFASTMANKIFGTPQLPKIGTNGLPKLTVPDLANTISTFVLFAKPIQNDKEFEKTTQLAKDFVKSPVATKLQNYLKEREDKLNNWLTPWWLNVAYLEGRDPLTIVTSPGIIFPNQPFNGVNDQCLYAAKYIQAALAYHHRILDNMIPQDKAGNTLFEMEQYKYLFGTTRIPRPNKDELVYGKSYGEWPEHIVILRKGHVFKVPVYDEYGHILGLDQLTTMIKRDVINQSEMTNECPVLAVSSSDRETWAKVWSKLESNNPDYIATIKSALFTVNLDESYTDNIKPTEHALSKVAHQALTGGGSQSNSINRWYDKTLQILISVDGKAAISYEHTPLDGPPVGAMCDFICDFMEEGVFKGSTNSLKVHTATRLQFDIDNDIKAAVKKSLAESDRVSNNLDVKVHTFTKFGKNLPKQMKMSPDSFIQLAFQLAFYRLHGRHPPTYETASIRKFDEGRTETIRLPNIDTANFVETFADGKVDKEKLGELLRKAVESHKNYSVAAMNGRGVDRHLLGLRLAARELGIETPQLFKEDAYQKMMHFNVSTSQVPTKHDMAMGFGPSAPDCYGICYNPKETEIVFTITTFNNCPDTSTIKFAAELDQAFEDMRNILMSTASSTTRSKL</sequence>
<accession>A0AC35TZA6</accession>
<reference evidence="2" key="1">
    <citation type="submission" date="2016-11" db="UniProtKB">
        <authorList>
            <consortium name="WormBaseParasite"/>
        </authorList>
    </citation>
    <scope>IDENTIFICATION</scope>
    <source>
        <strain evidence="2">KR3021</strain>
    </source>
</reference>
<evidence type="ECO:0000313" key="1">
    <source>
        <dbReference type="Proteomes" id="UP000095286"/>
    </source>
</evidence>
<organism evidence="1 2">
    <name type="scientific">Rhabditophanes sp. KR3021</name>
    <dbReference type="NCBI Taxonomy" id="114890"/>
    <lineage>
        <taxon>Eukaryota</taxon>
        <taxon>Metazoa</taxon>
        <taxon>Ecdysozoa</taxon>
        <taxon>Nematoda</taxon>
        <taxon>Chromadorea</taxon>
        <taxon>Rhabditida</taxon>
        <taxon>Tylenchina</taxon>
        <taxon>Panagrolaimomorpha</taxon>
        <taxon>Strongyloidoidea</taxon>
        <taxon>Alloionematidae</taxon>
        <taxon>Rhabditophanes</taxon>
    </lineage>
</organism>
<dbReference type="WBParaSite" id="RSKR_0000589700.1">
    <property type="protein sequence ID" value="RSKR_0000589700.1"/>
    <property type="gene ID" value="RSKR_0000589700"/>
</dbReference>
<name>A0AC35TZA6_9BILA</name>
<proteinExistence type="predicted"/>